<name>A0A2M7V5R3_9BACT</name>
<evidence type="ECO:0000313" key="2">
    <source>
        <dbReference type="EMBL" id="PIZ93877.1"/>
    </source>
</evidence>
<keyword evidence="1" id="KW-0812">Transmembrane</keyword>
<gene>
    <name evidence="2" type="ORF">COX83_00715</name>
</gene>
<dbReference type="InterPro" id="IPR007391">
    <property type="entry name" value="Vancomycin_resist_VanW"/>
</dbReference>
<dbReference type="PANTHER" id="PTHR35788:SF1">
    <property type="entry name" value="EXPORTED PROTEIN"/>
    <property type="match status" value="1"/>
</dbReference>
<comment type="caution">
    <text evidence="2">The sequence shown here is derived from an EMBL/GenBank/DDBJ whole genome shotgun (WGS) entry which is preliminary data.</text>
</comment>
<proteinExistence type="predicted"/>
<dbReference type="PANTHER" id="PTHR35788">
    <property type="entry name" value="EXPORTED PROTEIN-RELATED"/>
    <property type="match status" value="1"/>
</dbReference>
<keyword evidence="1" id="KW-0472">Membrane</keyword>
<evidence type="ECO:0000313" key="3">
    <source>
        <dbReference type="Proteomes" id="UP000230078"/>
    </source>
</evidence>
<evidence type="ECO:0000256" key="1">
    <source>
        <dbReference type="SAM" id="Phobius"/>
    </source>
</evidence>
<dbReference type="InterPro" id="IPR052913">
    <property type="entry name" value="Glycopeptide_resist_protein"/>
</dbReference>
<keyword evidence="1" id="KW-1133">Transmembrane helix</keyword>
<dbReference type="AlphaFoldDB" id="A0A2M7V5R3"/>
<organism evidence="2 3">
    <name type="scientific">Candidatus Magasanikbacteria bacterium CG_4_10_14_0_2_um_filter_41_31</name>
    <dbReference type="NCBI Taxonomy" id="1974639"/>
    <lineage>
        <taxon>Bacteria</taxon>
        <taxon>Candidatus Magasanikiibacteriota</taxon>
    </lineage>
</organism>
<accession>A0A2M7V5R3</accession>
<reference evidence="3" key="1">
    <citation type="submission" date="2017-09" db="EMBL/GenBank/DDBJ databases">
        <title>Depth-based differentiation of microbial function through sediment-hosted aquifers and enrichment of novel symbionts in the deep terrestrial subsurface.</title>
        <authorList>
            <person name="Probst A.J."/>
            <person name="Ladd B."/>
            <person name="Jarett J.K."/>
            <person name="Geller-Mcgrath D.E."/>
            <person name="Sieber C.M.K."/>
            <person name="Emerson J.B."/>
            <person name="Anantharaman K."/>
            <person name="Thomas B.C."/>
            <person name="Malmstrom R."/>
            <person name="Stieglmeier M."/>
            <person name="Klingl A."/>
            <person name="Woyke T."/>
            <person name="Ryan C.M."/>
            <person name="Banfield J.F."/>
        </authorList>
    </citation>
    <scope>NUCLEOTIDE SEQUENCE [LARGE SCALE GENOMIC DNA]</scope>
</reference>
<feature type="transmembrane region" description="Helical" evidence="1">
    <location>
        <begin position="24"/>
        <end position="46"/>
    </location>
</feature>
<dbReference type="EMBL" id="PFPI01000009">
    <property type="protein sequence ID" value="PIZ93877.1"/>
    <property type="molecule type" value="Genomic_DNA"/>
</dbReference>
<dbReference type="Proteomes" id="UP000230078">
    <property type="component" value="Unassembled WGS sequence"/>
</dbReference>
<dbReference type="Pfam" id="PF04294">
    <property type="entry name" value="VanW"/>
    <property type="match status" value="1"/>
</dbReference>
<protein>
    <submittedName>
        <fullName evidence="2">Uncharacterized protein</fullName>
    </submittedName>
</protein>
<sequence>MEHDVQQELKEVTKKMQTISWGRIWVWVVSFLVILGIGFGGLVSYASSYENRVLPGVSIGSVHVGGMDREELTTFFREMNNKLVDAGIVLSFDINGNTQRVYIESSVVAQDAFFELIQMNVEQEVEQLLSYQKTGNLLIRGWSALLVRVSKPQLELTTVMLDRERFEEVVAEKLAPYIEEARNADIDVSSIQPLLFTTVSSTVGVTFAYQDIIGKIVAAWNALEVPEITIVRIVQKPTLVEVDLQPLLNRLPYVFDGGDIDLTYTDEQTKKESTWTIFTDDIAQWLEVQMHEDAVGFGLNASSTKAFLEETIAQEIDQDAREAKFAIGQNNKVNEFQGSRPGIVVDIDALYTSLNEAVLQRTWDDGRYVTSLPVIVKQVEPAVKTGEVNDLGITEILGTGYSNFSGSPTNRVKNIRHAVVDKLNGLLIKPDEVFSLLGALQPFTIEGGYLPELVIKGDEIKPEVAGGLCQVGTTLFRSVMNAGLDVVSRRNHSLVVSYYNDQRNGNPGTDATIYDPAPDFTFKNDTGNYILLTTNMNTQNGDLTFTFWGTNDGRKGYYTEPVVHRWIPTGPAQTIETIDLAPGVRNCQSAHPGAETSFTYVRVLPNGEEEKEVFSSYYRPLPKICLVGIEKKIIPEQTCETLPDGNINCSIIEQTGDIVQEGVTMEDDIPTINADTLTQQDVLSQEDMVDPGQA</sequence>